<gene>
    <name evidence="2" type="ORF">BRAFLDRAFT_83633</name>
</gene>
<reference evidence="2" key="1">
    <citation type="journal article" date="2008" name="Nature">
        <title>The amphioxus genome and the evolution of the chordate karyotype.</title>
        <authorList>
            <consortium name="US DOE Joint Genome Institute (JGI-PGF)"/>
            <person name="Putnam N.H."/>
            <person name="Butts T."/>
            <person name="Ferrier D.E.K."/>
            <person name="Furlong R.F."/>
            <person name="Hellsten U."/>
            <person name="Kawashima T."/>
            <person name="Robinson-Rechavi M."/>
            <person name="Shoguchi E."/>
            <person name="Terry A."/>
            <person name="Yu J.-K."/>
            <person name="Benito-Gutierrez E.L."/>
            <person name="Dubchak I."/>
            <person name="Garcia-Fernandez J."/>
            <person name="Gibson-Brown J.J."/>
            <person name="Grigoriev I.V."/>
            <person name="Horton A.C."/>
            <person name="de Jong P.J."/>
            <person name="Jurka J."/>
            <person name="Kapitonov V.V."/>
            <person name="Kohara Y."/>
            <person name="Kuroki Y."/>
            <person name="Lindquist E."/>
            <person name="Lucas S."/>
            <person name="Osoegawa K."/>
            <person name="Pennacchio L.A."/>
            <person name="Salamov A.A."/>
            <person name="Satou Y."/>
            <person name="Sauka-Spengler T."/>
            <person name="Schmutz J."/>
            <person name="Shin-I T."/>
            <person name="Toyoda A."/>
            <person name="Bronner-Fraser M."/>
            <person name="Fujiyama A."/>
            <person name="Holland L.Z."/>
            <person name="Holland P.W.H."/>
            <person name="Satoh N."/>
            <person name="Rokhsar D.S."/>
        </authorList>
    </citation>
    <scope>NUCLEOTIDE SEQUENCE [LARGE SCALE GENOMIC DNA]</scope>
    <source>
        <strain evidence="2">S238N-H82</strain>
        <tissue evidence="2">Testes</tissue>
    </source>
</reference>
<name>C3Y1B3_BRAFL</name>
<accession>C3Y1B3</accession>
<dbReference type="InParanoid" id="C3Y1B3"/>
<organism>
    <name type="scientific">Branchiostoma floridae</name>
    <name type="common">Florida lancelet</name>
    <name type="synonym">Amphioxus</name>
    <dbReference type="NCBI Taxonomy" id="7739"/>
    <lineage>
        <taxon>Eukaryota</taxon>
        <taxon>Metazoa</taxon>
        <taxon>Chordata</taxon>
        <taxon>Cephalochordata</taxon>
        <taxon>Leptocardii</taxon>
        <taxon>Amphioxiformes</taxon>
        <taxon>Branchiostomatidae</taxon>
        <taxon>Branchiostoma</taxon>
    </lineage>
</organism>
<evidence type="ECO:0000313" key="2">
    <source>
        <dbReference type="EMBL" id="EEN65653.1"/>
    </source>
</evidence>
<dbReference type="EMBL" id="GG666480">
    <property type="protein sequence ID" value="EEN65653.1"/>
    <property type="molecule type" value="Genomic_DNA"/>
</dbReference>
<evidence type="ECO:0000256" key="1">
    <source>
        <dbReference type="SAM" id="MobiDB-lite"/>
    </source>
</evidence>
<sequence length="183" mass="20538">MTSWYANYPECHVYILIQSGRLASTYSRDKVARAENRTASSVLRDLLCLQASPSLNRKAPWPGGQGHAYRPDPWAPLRAGVMAAKITGSPTMISQMHHTRNERLEKNRHGPVTKIDNNIFVGETPTANRYLYIPRHLLEKSHAGKRWMVFKKTVVEPLSSGDPSPHSLERETHVTTDTGVPSL</sequence>
<protein>
    <submittedName>
        <fullName evidence="2">Uncharacterized protein</fullName>
    </submittedName>
</protein>
<feature type="region of interest" description="Disordered" evidence="1">
    <location>
        <begin position="158"/>
        <end position="183"/>
    </location>
</feature>
<proteinExistence type="predicted"/>
<dbReference type="AlphaFoldDB" id="C3Y1B3"/>